<organism evidence="3 4">
    <name type="scientific">Mangrovimonas spongiae</name>
    <dbReference type="NCBI Taxonomy" id="2494697"/>
    <lineage>
        <taxon>Bacteria</taxon>
        <taxon>Pseudomonadati</taxon>
        <taxon>Bacteroidota</taxon>
        <taxon>Flavobacteriia</taxon>
        <taxon>Flavobacteriales</taxon>
        <taxon>Flavobacteriaceae</taxon>
        <taxon>Mangrovimonas</taxon>
    </lineage>
</organism>
<protein>
    <recommendedName>
        <fullName evidence="2">DUF6705 domain-containing protein</fullName>
    </recommendedName>
</protein>
<evidence type="ECO:0000256" key="1">
    <source>
        <dbReference type="SAM" id="SignalP"/>
    </source>
</evidence>
<dbReference type="InterPro" id="IPR046551">
    <property type="entry name" value="DUF6705"/>
</dbReference>
<dbReference type="EMBL" id="RWBG01000001">
    <property type="protein sequence ID" value="RSK41773.1"/>
    <property type="molecule type" value="Genomic_DNA"/>
</dbReference>
<keyword evidence="4" id="KW-1185">Reference proteome</keyword>
<feature type="chain" id="PRO_5018695367" description="DUF6705 domain-containing protein" evidence="1">
    <location>
        <begin position="19"/>
        <end position="205"/>
    </location>
</feature>
<evidence type="ECO:0000313" key="3">
    <source>
        <dbReference type="EMBL" id="RSK41773.1"/>
    </source>
</evidence>
<dbReference type="RefSeq" id="WP_125466765.1">
    <property type="nucleotide sequence ID" value="NZ_RWBG01000001.1"/>
</dbReference>
<proteinExistence type="predicted"/>
<gene>
    <name evidence="3" type="ORF">EJA19_02520</name>
</gene>
<dbReference type="Pfam" id="PF20448">
    <property type="entry name" value="DUF6705"/>
    <property type="match status" value="1"/>
</dbReference>
<evidence type="ECO:0000259" key="2">
    <source>
        <dbReference type="Pfam" id="PF20448"/>
    </source>
</evidence>
<dbReference type="OrthoDB" id="1261237at2"/>
<accession>A0A3R9PMM1</accession>
<feature type="signal peptide" evidence="1">
    <location>
        <begin position="1"/>
        <end position="18"/>
    </location>
</feature>
<dbReference type="Proteomes" id="UP000270620">
    <property type="component" value="Unassembled WGS sequence"/>
</dbReference>
<dbReference type="PROSITE" id="PS51257">
    <property type="entry name" value="PROKAR_LIPOPROTEIN"/>
    <property type="match status" value="1"/>
</dbReference>
<evidence type="ECO:0000313" key="4">
    <source>
        <dbReference type="Proteomes" id="UP000270620"/>
    </source>
</evidence>
<sequence length="205" mass="23480">MKNIILTLIILFTLSCKAQSPIVNIASDYDSDDIVDGCYLKDVNNSFAPFIGTWQWTNGTDTLTIVFSKIEMVYNNLSEMYTDQLIGKYKYVENGVEIFNTLDYDINANNAWDLHPNYPKRMLAPMLGACYRNTTLADFSFMDYLKDKGEVAKFELLDLLTDLNGEFNVTQAKLTLSNREHWNVNGQNPRDPEFTIPNNITLTKQ</sequence>
<reference evidence="3 4" key="1">
    <citation type="submission" date="2018-12" db="EMBL/GenBank/DDBJ databases">
        <title>Mangrovimonas spongiae sp. nov., a novel member of the genus Mangrovimonas isolated from marine sponge.</title>
        <authorList>
            <person name="Zhuang L."/>
            <person name="Luo L."/>
        </authorList>
    </citation>
    <scope>NUCLEOTIDE SEQUENCE [LARGE SCALE GENOMIC DNA]</scope>
    <source>
        <strain evidence="3 4">HN-E26</strain>
    </source>
</reference>
<comment type="caution">
    <text evidence="3">The sequence shown here is derived from an EMBL/GenBank/DDBJ whole genome shotgun (WGS) entry which is preliminary data.</text>
</comment>
<name>A0A3R9PMM1_9FLAO</name>
<feature type="domain" description="DUF6705" evidence="2">
    <location>
        <begin position="1"/>
        <end position="205"/>
    </location>
</feature>
<keyword evidence="1" id="KW-0732">Signal</keyword>
<dbReference type="AlphaFoldDB" id="A0A3R9PMM1"/>